<dbReference type="CDD" id="cd02042">
    <property type="entry name" value="ParAB_family"/>
    <property type="match status" value="1"/>
</dbReference>
<dbReference type="PANTHER" id="PTHR13696">
    <property type="entry name" value="P-LOOP CONTAINING NUCLEOSIDE TRIPHOSPHATE HYDROLASE"/>
    <property type="match status" value="1"/>
</dbReference>
<dbReference type="Pfam" id="PF01656">
    <property type="entry name" value="CbiA"/>
    <property type="match status" value="1"/>
</dbReference>
<organism evidence="2">
    <name type="scientific">Meiothermus ruber</name>
    <dbReference type="NCBI Taxonomy" id="277"/>
    <lineage>
        <taxon>Bacteria</taxon>
        <taxon>Thermotogati</taxon>
        <taxon>Deinococcota</taxon>
        <taxon>Deinococci</taxon>
        <taxon>Thermales</taxon>
        <taxon>Thermaceae</taxon>
        <taxon>Meiothermus</taxon>
    </lineage>
</organism>
<dbReference type="RefSeq" id="WP_013012707.1">
    <property type="nucleotide sequence ID" value="NZ_JAIMAP010000027.1"/>
</dbReference>
<evidence type="ECO:0000313" key="2">
    <source>
        <dbReference type="EMBL" id="HFG19114.1"/>
    </source>
</evidence>
<dbReference type="InterPro" id="IPR027417">
    <property type="entry name" value="P-loop_NTPase"/>
</dbReference>
<name>A0A7C3DKZ4_MEIRU</name>
<dbReference type="OMA" id="IASQIPC"/>
<reference evidence="2" key="1">
    <citation type="journal article" date="2020" name="mSystems">
        <title>Genome- and Community-Level Interaction Insights into Carbon Utilization and Element Cycling Functions of Hydrothermarchaeota in Hydrothermal Sediment.</title>
        <authorList>
            <person name="Zhou Z."/>
            <person name="Liu Y."/>
            <person name="Xu W."/>
            <person name="Pan J."/>
            <person name="Luo Z.H."/>
            <person name="Li M."/>
        </authorList>
    </citation>
    <scope>NUCLEOTIDE SEQUENCE [LARGE SCALE GENOMIC DNA]</scope>
    <source>
        <strain evidence="2">SpSt-524</strain>
    </source>
</reference>
<dbReference type="SUPFAM" id="SSF52540">
    <property type="entry name" value="P-loop containing nucleoside triphosphate hydrolases"/>
    <property type="match status" value="1"/>
</dbReference>
<accession>A0A7C3DKZ4</accession>
<dbReference type="Gene3D" id="3.40.50.300">
    <property type="entry name" value="P-loop containing nucleotide triphosphate hydrolases"/>
    <property type="match status" value="1"/>
</dbReference>
<dbReference type="PANTHER" id="PTHR13696:SF96">
    <property type="entry name" value="COBQ_COBB_MIND_PARA NUCLEOTIDE BINDING DOMAIN-CONTAINING PROTEIN"/>
    <property type="match status" value="1"/>
</dbReference>
<evidence type="ECO:0000259" key="1">
    <source>
        <dbReference type="Pfam" id="PF01656"/>
    </source>
</evidence>
<dbReference type="AlphaFoldDB" id="A0A7C3DKZ4"/>
<proteinExistence type="predicted"/>
<comment type="caution">
    <text evidence="2">The sequence shown here is derived from an EMBL/GenBank/DDBJ whole genome shotgun (WGS) entry which is preliminary data.</text>
</comment>
<dbReference type="EMBL" id="DSWI01000006">
    <property type="protein sequence ID" value="HFG19114.1"/>
    <property type="molecule type" value="Genomic_DNA"/>
</dbReference>
<protein>
    <submittedName>
        <fullName evidence="2">ParA family protein</fullName>
    </submittedName>
</protein>
<dbReference type="InterPro" id="IPR002586">
    <property type="entry name" value="CobQ/CobB/MinD/ParA_Nub-bd_dom"/>
</dbReference>
<feature type="domain" description="CobQ/CobB/MinD/ParA nucleotide binding" evidence="1">
    <location>
        <begin position="3"/>
        <end position="39"/>
    </location>
</feature>
<gene>
    <name evidence="2" type="ORF">ENS82_00130</name>
</gene>
<dbReference type="InterPro" id="IPR050678">
    <property type="entry name" value="DNA_Partitioning_ATPase"/>
</dbReference>
<sequence length="194" mass="21217">MRILVTSLKGGVGKTTTAVHLAAFLRLRGPTLLIDADPAQGALVWARQGPGLPFEVAGPEEARPKRFEHVVIDTAGHPKGKTLREYAGKADLVVVPTSPGLLSLASLQQFLPMLSDLPWRVLVTLVPPFPSLEGVRAFAYLRARSIPHFKHAVHRLAAYEKAVLAGTLVQNVPDPRAVRAWEEYVLVGREMLKR</sequence>